<dbReference type="Proteomes" id="UP000801864">
    <property type="component" value="Unassembled WGS sequence"/>
</dbReference>
<protein>
    <recommendedName>
        <fullName evidence="5">Mitochondrial division protein 1</fullName>
    </recommendedName>
</protein>
<feature type="repeat" description="WD" evidence="7">
    <location>
        <begin position="1174"/>
        <end position="1215"/>
    </location>
</feature>
<dbReference type="InterPro" id="IPR015943">
    <property type="entry name" value="WD40/YVTN_repeat-like_dom_sf"/>
</dbReference>
<comment type="function">
    <text evidence="6">Involved in mitochondrial fission. Acts as an adapter protein required to form mitochondrial fission complexes. Formation of these complexes is required to promote constriction and fission of the mitochondrial compartment at a late step in mitochondrial division.</text>
</comment>
<feature type="compositionally biased region" description="Basic and acidic residues" evidence="8">
    <location>
        <begin position="43"/>
        <end position="56"/>
    </location>
</feature>
<feature type="repeat" description="WD" evidence="7">
    <location>
        <begin position="1300"/>
        <end position="1341"/>
    </location>
</feature>
<dbReference type="InterPro" id="IPR001680">
    <property type="entry name" value="WD40_rpt"/>
</dbReference>
<dbReference type="InterPro" id="IPR056884">
    <property type="entry name" value="NPHP3-like_N"/>
</dbReference>
<dbReference type="SUPFAM" id="SSF52540">
    <property type="entry name" value="P-loop containing nucleoside triphosphate hydrolases"/>
    <property type="match status" value="1"/>
</dbReference>
<feature type="region of interest" description="Disordered" evidence="8">
    <location>
        <begin position="29"/>
        <end position="61"/>
    </location>
</feature>
<feature type="repeat" description="WD" evidence="7">
    <location>
        <begin position="1132"/>
        <end position="1173"/>
    </location>
</feature>
<dbReference type="PROSITE" id="PS00678">
    <property type="entry name" value="WD_REPEATS_1"/>
    <property type="match status" value="10"/>
</dbReference>
<keyword evidence="1 7" id="KW-0853">WD repeat</keyword>
<dbReference type="Pfam" id="PF24883">
    <property type="entry name" value="NPHP3_N"/>
    <property type="match status" value="1"/>
</dbReference>
<feature type="repeat" description="WD" evidence="7">
    <location>
        <begin position="921"/>
        <end position="962"/>
    </location>
</feature>
<dbReference type="PROSITE" id="PS50082">
    <property type="entry name" value="WD_REPEATS_2"/>
    <property type="match status" value="12"/>
</dbReference>
<dbReference type="PANTHER" id="PTHR22847:SF637">
    <property type="entry name" value="WD REPEAT DOMAIN 5B"/>
    <property type="match status" value="1"/>
</dbReference>
<evidence type="ECO:0000313" key="10">
    <source>
        <dbReference type="EMBL" id="KAF3077544.1"/>
    </source>
</evidence>
<keyword evidence="2" id="KW-0677">Repeat</keyword>
<comment type="caution">
    <text evidence="10">The sequence shown here is derived from an EMBL/GenBank/DDBJ whole genome shotgun (WGS) entry which is preliminary data.</text>
</comment>
<accession>A0A9P4XRR3</accession>
<dbReference type="InterPro" id="IPR031359">
    <property type="entry name" value="NACHT_N"/>
</dbReference>
<feature type="repeat" description="WD" evidence="7">
    <location>
        <begin position="1092"/>
        <end position="1132"/>
    </location>
</feature>
<evidence type="ECO:0000256" key="3">
    <source>
        <dbReference type="ARBA" id="ARBA00023054"/>
    </source>
</evidence>
<dbReference type="PRINTS" id="PR00320">
    <property type="entry name" value="GPROTEINBRPT"/>
</dbReference>
<evidence type="ECO:0000256" key="6">
    <source>
        <dbReference type="ARBA" id="ARBA00043913"/>
    </source>
</evidence>
<dbReference type="InterPro" id="IPR011047">
    <property type="entry name" value="Quinoprotein_ADH-like_sf"/>
</dbReference>
<dbReference type="Pfam" id="PF00400">
    <property type="entry name" value="WD40"/>
    <property type="match status" value="12"/>
</dbReference>
<dbReference type="Pfam" id="PF17100">
    <property type="entry name" value="NACHT_N"/>
    <property type="match status" value="1"/>
</dbReference>
<dbReference type="PROSITE" id="PS50837">
    <property type="entry name" value="NACHT"/>
    <property type="match status" value="1"/>
</dbReference>
<evidence type="ECO:0000259" key="9">
    <source>
        <dbReference type="PROSITE" id="PS50837"/>
    </source>
</evidence>
<keyword evidence="3" id="KW-0175">Coiled coil</keyword>
<evidence type="ECO:0000256" key="2">
    <source>
        <dbReference type="ARBA" id="ARBA00022737"/>
    </source>
</evidence>
<name>A0A9P4XRR3_9HYPO</name>
<comment type="similarity">
    <text evidence="4">Belongs to the WD repeat MDV1/CAF4 family.</text>
</comment>
<evidence type="ECO:0000256" key="4">
    <source>
        <dbReference type="ARBA" id="ARBA00038415"/>
    </source>
</evidence>
<organism evidence="10 11">
    <name type="scientific">Trichoderma lentiforme</name>
    <dbReference type="NCBI Taxonomy" id="1567552"/>
    <lineage>
        <taxon>Eukaryota</taxon>
        <taxon>Fungi</taxon>
        <taxon>Dikarya</taxon>
        <taxon>Ascomycota</taxon>
        <taxon>Pezizomycotina</taxon>
        <taxon>Sordariomycetes</taxon>
        <taxon>Hypocreomycetidae</taxon>
        <taxon>Hypocreales</taxon>
        <taxon>Hypocreaceae</taxon>
        <taxon>Trichoderma</taxon>
    </lineage>
</organism>
<dbReference type="GO" id="GO:1990234">
    <property type="term" value="C:transferase complex"/>
    <property type="evidence" value="ECO:0007669"/>
    <property type="project" value="UniProtKB-ARBA"/>
</dbReference>
<keyword evidence="11" id="KW-1185">Reference proteome</keyword>
<feature type="repeat" description="WD" evidence="7">
    <location>
        <begin position="1004"/>
        <end position="1045"/>
    </location>
</feature>
<dbReference type="InterPro" id="IPR020472">
    <property type="entry name" value="WD40_PAC1"/>
</dbReference>
<dbReference type="PROSITE" id="PS50294">
    <property type="entry name" value="WD_REPEATS_REGION"/>
    <property type="match status" value="12"/>
</dbReference>
<feature type="repeat" description="WD" evidence="7">
    <location>
        <begin position="1384"/>
        <end position="1425"/>
    </location>
</feature>
<dbReference type="FunFam" id="3.40.50.300:FF:001638">
    <property type="entry name" value="NACHT and WD40 domain protein"/>
    <property type="match status" value="1"/>
</dbReference>
<evidence type="ECO:0000256" key="1">
    <source>
        <dbReference type="ARBA" id="ARBA00022574"/>
    </source>
</evidence>
<dbReference type="EMBL" id="QLNT01000001">
    <property type="protein sequence ID" value="KAF3077544.1"/>
    <property type="molecule type" value="Genomic_DNA"/>
</dbReference>
<dbReference type="CDD" id="cd00200">
    <property type="entry name" value="WD40"/>
    <property type="match status" value="2"/>
</dbReference>
<dbReference type="Gene3D" id="3.40.50.300">
    <property type="entry name" value="P-loop containing nucleotide triphosphate hydrolases"/>
    <property type="match status" value="1"/>
</dbReference>
<feature type="repeat" description="WD" evidence="7">
    <location>
        <begin position="1258"/>
        <end position="1299"/>
    </location>
</feature>
<proteinExistence type="inferred from homology"/>
<sequence length="1526" mass="170638">MGLKSLWKRTAEMRDLELRFMAEPRFTKQEVKHGSKAPFSSRTELHTPEIESREPQRTTLSKSQRLWNAAYDSLEKDEDTAELVTSYVKTLTIVLEARPDIVSGADASVNVKDPILRQIFMKKLVEEGLAKISTPSKITKGVGDVAQFIISAKGLIDAAIQNIPQAALPWAGVCIGLQILLKPVKATKSNLFGIVHVVSRMDWYCALTEHLLNEDCVNESLEMILPQLEAKVLALYKTLLLYQMKTVCSYYRQQGLVFLRNLVSWDDWDNDLKNVEYAEATLQKDSDQYTKFHAKSALAQLVERAKSMEELLGDIHQTLREFLTLQKELQLDEIDRKCRWDLRVVDPRDDMKKIENKKDTLLPEAYEWVLGTEQYTRFTRWDGPLDHSSCQLLWIKGHAGTGKTMLLMGIIRSLEKQQDFRAPGISCFFCQGTDVTLNSATAALRSLVWMLVVEQPNLMSHLRKKYTDSGTALFQDSNAFFALSEAFLSMLDDPELSPILFVVDALDECNRGKPGLNELLDLISKSIKRSDKVKWLCSSRPEIDVLRRLKNLTGDSPNNSENLIELDAQRLARPVDAYIDHKLTALRGRDGYDASILADISNEVRQRAMNTFLWVSLAFQQIEDVHGEYAVQDIKAMPPGLLELYDHMMTRIESVRRIKPQDCKKVLICTVLAFRPISVSELAALSDMSHNMTMTAIELCGSFLAMREKTVYLIHQSTKDYLYDNFNRRLQSSGTAQGHVDIGRRSIGAMVKVLKQNMYDLDNGFKPEKLEPPQPDRLASIWYSCIFWADHFIAGTSENPEGKSALADDGEVIGFLREKLLQWLEYLSVLERLSDGLYSIRKLLHATQKSSQLARFLNDIEAFIQRHGSIIERAPLQIYASALVFSPTTSEVRVTQWKYRLPFIQTVAGIITNWDAKRQTLEGHGDRVRSVAFSPDGKALASASLDKTIRLWDAATGSYQQTLNGHSEGATFITFSPDGRTLASASRDATIRLWDVATGSHQTFRGHSLWVRSVAFSPDGKTLASASDDKTIQLWDTATGSHKIFKKYSNYSGHQTYILSLAFSPDGKTLASASDEKTIRLWDIATGSHHTLQGHDNLVSSVAFSPDGKILASASDDNVQLWDMATGGHETLKGHDDKVNSVGFSPNGETLASASDDKTIRIWDITAKNCLHILKGHTYHVNSAVFSPDGKTLASASSDTTVRLWDITAKSHLHTHEPHSDWILSVAFSPNRKMLASAAKDKTIQLWDTATWSHLHTLKQNSNWPDSMTFSPDGKTLASVSDDQTIWLWDTATGSHLRTIEGLSEYVSSIAFSPDTKTLALASGDFTIYLWDMATENLLRQFNGHYKLVKSLAFSPDGKILASGSSDKAIQFWNTATGSHIQTLEGHSDWVRSVAFSPDGKLLASASDDSTIRLWDTATGNHIHTFEVYEVASVGYAVASVGFSPDGRYLETNYGSLRLAPSSLSEHFSTEGNSDHALYADGEWVTIDGKKSLWLPADYRCTSVAVDGNKMVLGHESGRLTFLEVN</sequence>
<feature type="repeat" description="WD" evidence="7">
    <location>
        <begin position="1342"/>
        <end position="1383"/>
    </location>
</feature>
<dbReference type="PANTHER" id="PTHR22847">
    <property type="entry name" value="WD40 REPEAT PROTEIN"/>
    <property type="match status" value="1"/>
</dbReference>
<evidence type="ECO:0000256" key="7">
    <source>
        <dbReference type="PROSITE-ProRule" id="PRU00221"/>
    </source>
</evidence>
<feature type="repeat" description="WD" evidence="7">
    <location>
        <begin position="1051"/>
        <end position="1092"/>
    </location>
</feature>
<gene>
    <name evidence="10" type="ORF">CFAM422_000872</name>
</gene>
<feature type="domain" description="NACHT" evidence="9">
    <location>
        <begin position="391"/>
        <end position="541"/>
    </location>
</feature>
<dbReference type="SUPFAM" id="SSF50998">
    <property type="entry name" value="Quinoprotein alcohol dehydrogenase-like"/>
    <property type="match status" value="1"/>
</dbReference>
<feature type="repeat" description="WD" evidence="7">
    <location>
        <begin position="963"/>
        <end position="1004"/>
    </location>
</feature>
<dbReference type="SUPFAM" id="SSF50978">
    <property type="entry name" value="WD40 repeat-like"/>
    <property type="match status" value="1"/>
</dbReference>
<dbReference type="InterPro" id="IPR019775">
    <property type="entry name" value="WD40_repeat_CS"/>
</dbReference>
<evidence type="ECO:0000256" key="5">
    <source>
        <dbReference type="ARBA" id="ARBA00039789"/>
    </source>
</evidence>
<evidence type="ECO:0000313" key="11">
    <source>
        <dbReference type="Proteomes" id="UP000801864"/>
    </source>
</evidence>
<dbReference type="InterPro" id="IPR036322">
    <property type="entry name" value="WD40_repeat_dom_sf"/>
</dbReference>
<dbReference type="Gene3D" id="2.130.10.10">
    <property type="entry name" value="YVTN repeat-like/Quinoprotein amine dehydrogenase"/>
    <property type="match status" value="6"/>
</dbReference>
<reference evidence="10 11" key="1">
    <citation type="submission" date="2018-06" db="EMBL/GenBank/DDBJ databases">
        <title>Genome analysis of cellulolytic fungus Trichoderma lentiforme CFAM-422.</title>
        <authorList>
            <person name="Steindorff A.S."/>
            <person name="Formighieri E.F."/>
            <person name="Midorikawa G.E.O."/>
            <person name="Tamietti M.S."/>
            <person name="Ramos E.Z."/>
            <person name="Silva A.S."/>
            <person name="Bon E.P.S."/>
            <person name="Mendes T.D."/>
            <person name="Damaso M.C.T."/>
            <person name="Favaro L.C.L."/>
        </authorList>
    </citation>
    <scope>NUCLEOTIDE SEQUENCE [LARGE SCALE GENOMIC DNA]</scope>
    <source>
        <strain evidence="10 11">CFAM-422</strain>
    </source>
</reference>
<dbReference type="GO" id="GO:0005634">
    <property type="term" value="C:nucleus"/>
    <property type="evidence" value="ECO:0007669"/>
    <property type="project" value="TreeGrafter"/>
</dbReference>
<evidence type="ECO:0000256" key="8">
    <source>
        <dbReference type="SAM" id="MobiDB-lite"/>
    </source>
</evidence>
<feature type="repeat" description="WD" evidence="7">
    <location>
        <begin position="1216"/>
        <end position="1257"/>
    </location>
</feature>
<dbReference type="SMART" id="SM00320">
    <property type="entry name" value="WD40"/>
    <property type="match status" value="12"/>
</dbReference>
<dbReference type="InterPro" id="IPR007111">
    <property type="entry name" value="NACHT_NTPase"/>
</dbReference>
<dbReference type="InterPro" id="IPR027417">
    <property type="entry name" value="P-loop_NTPase"/>
</dbReference>